<keyword evidence="2" id="KW-1185">Reference proteome</keyword>
<evidence type="ECO:0000313" key="1">
    <source>
        <dbReference type="EMBL" id="TCV84401.1"/>
    </source>
</evidence>
<comment type="caution">
    <text evidence="1">The sequence shown here is derived from an EMBL/GenBank/DDBJ whole genome shotgun (WGS) entry which is preliminary data.</text>
</comment>
<proteinExistence type="predicted"/>
<evidence type="ECO:0000313" key="2">
    <source>
        <dbReference type="Proteomes" id="UP000295649"/>
    </source>
</evidence>
<reference evidence="1 2" key="1">
    <citation type="submission" date="2019-03" db="EMBL/GenBank/DDBJ databases">
        <title>Systems level insights into methane cycling in arid and semi-arid ecosystems.</title>
        <authorList>
            <person name="Kalyuzhnaya M."/>
        </authorList>
    </citation>
    <scope>NUCLEOTIDE SEQUENCE [LARGE SCALE GENOMIC DNA]</scope>
    <source>
        <strain evidence="1 2">S-1</strain>
    </source>
</reference>
<dbReference type="Proteomes" id="UP000295649">
    <property type="component" value="Unassembled WGS sequence"/>
</dbReference>
<dbReference type="EMBL" id="SMCN01000007">
    <property type="protein sequence ID" value="TCV84401.1"/>
    <property type="molecule type" value="Genomic_DNA"/>
</dbReference>
<protein>
    <submittedName>
        <fullName evidence="1">Uncharacterized protein</fullName>
    </submittedName>
</protein>
<organism evidence="1 2">
    <name type="scientific">Methylomonas methanica</name>
    <dbReference type="NCBI Taxonomy" id="421"/>
    <lineage>
        <taxon>Bacteria</taxon>
        <taxon>Pseudomonadati</taxon>
        <taxon>Pseudomonadota</taxon>
        <taxon>Gammaproteobacteria</taxon>
        <taxon>Methylococcales</taxon>
        <taxon>Methylococcaceae</taxon>
        <taxon>Methylomonas</taxon>
    </lineage>
</organism>
<accession>A0ABY2CR07</accession>
<sequence length="367" mass="41058">MWVFFLLVIAVHSSTSNSSDRLPQQALKRSYLAGMAIAVLLLAVVELRLRQIGFQPTVQDSKELWATERSKAALLGKQALILVGDSRMQLDMDLDVLAATTGLTPVQLAIDGSEFLPVLADLATDGSITGTVLVSGDVWKLVEKSHTDRANEWISFYHKEYKDLVAPKLETLLKSQVQQWSALYASGMPASDLLIRLITPGHVKPLYLNTKASRQRDADYELVEQPMFYIQRVLRNLGQTVDLNKVATQADFERLVIDTLQQSSATHYAPEQFAYVNRLTDRILERGGKVAFINFPMTGLIFAIDEHRSPREFGWDVFASHSRAITFNSQDYPALNFALPDGSHLDMRDKQAFTEQLVSGLKAKAVF</sequence>
<name>A0ABY2CR07_METMH</name>
<gene>
    <name evidence="1" type="ORF">EDE11_10759</name>
</gene>